<dbReference type="OrthoDB" id="195113at2"/>
<dbReference type="PANTHER" id="PTHR38011">
    <property type="entry name" value="DIHYDROFOLATE REDUCTASE FAMILY PROTEIN (AFU_ORTHOLOGUE AFUA_8G06820)"/>
    <property type="match status" value="1"/>
</dbReference>
<evidence type="ECO:0000313" key="3">
    <source>
        <dbReference type="Proteomes" id="UP000184609"/>
    </source>
</evidence>
<gene>
    <name evidence="2" type="ORF">SAMN04488108_2349</name>
</gene>
<keyword evidence="3" id="KW-1185">Reference proteome</keyword>
<dbReference type="STRING" id="1073327.SAMN04488108_2349"/>
<dbReference type="Gene3D" id="3.40.430.10">
    <property type="entry name" value="Dihydrofolate Reductase, subunit A"/>
    <property type="match status" value="1"/>
</dbReference>
<protein>
    <submittedName>
        <fullName evidence="2">Dihydrofolate reductase</fullName>
    </submittedName>
</protein>
<accession>A0A1M7ZD81</accession>
<name>A0A1M7ZD81_9BACT</name>
<feature type="domain" description="Bacterial bifunctional deaminase-reductase C-terminal" evidence="1">
    <location>
        <begin position="4"/>
        <end position="180"/>
    </location>
</feature>
<dbReference type="Proteomes" id="UP000184609">
    <property type="component" value="Unassembled WGS sequence"/>
</dbReference>
<sequence length="197" mass="21952">MRPLIVISMITLDGVIQGPGGPEEDTSNGFEWGGWAAGYDDEISDKVLMAELQPASYLLGRKTFEIWEAYWPNHSEYWPAINEGTKYVFSKSRNSTDWQNTVFINSVEEIKKLKDSEGLPIHVWGSGELIQLLLQNDLVDELRLKIFPITLGKGKKLFQTGAIPAAFSLKESFTNTKGLVILNFERAGEVKTGVAGK</sequence>
<evidence type="ECO:0000313" key="2">
    <source>
        <dbReference type="EMBL" id="SHO62840.1"/>
    </source>
</evidence>
<dbReference type="InterPro" id="IPR002734">
    <property type="entry name" value="RibDG_C"/>
</dbReference>
<dbReference type="GO" id="GO:0008703">
    <property type="term" value="F:5-amino-6-(5-phosphoribosylamino)uracil reductase activity"/>
    <property type="evidence" value="ECO:0007669"/>
    <property type="project" value="InterPro"/>
</dbReference>
<dbReference type="SUPFAM" id="SSF53597">
    <property type="entry name" value="Dihydrofolate reductase-like"/>
    <property type="match status" value="1"/>
</dbReference>
<reference evidence="3" key="1">
    <citation type="submission" date="2016-12" db="EMBL/GenBank/DDBJ databases">
        <authorList>
            <person name="Varghese N."/>
            <person name="Submissions S."/>
        </authorList>
    </citation>
    <scope>NUCLEOTIDE SEQUENCE [LARGE SCALE GENOMIC DNA]</scope>
    <source>
        <strain evidence="3">DSM 25035</strain>
    </source>
</reference>
<proteinExistence type="predicted"/>
<dbReference type="GO" id="GO:0009231">
    <property type="term" value="P:riboflavin biosynthetic process"/>
    <property type="evidence" value="ECO:0007669"/>
    <property type="project" value="InterPro"/>
</dbReference>
<organism evidence="2 3">
    <name type="scientific">Algoriphagus zhangzhouensis</name>
    <dbReference type="NCBI Taxonomy" id="1073327"/>
    <lineage>
        <taxon>Bacteria</taxon>
        <taxon>Pseudomonadati</taxon>
        <taxon>Bacteroidota</taxon>
        <taxon>Cytophagia</taxon>
        <taxon>Cytophagales</taxon>
        <taxon>Cyclobacteriaceae</taxon>
        <taxon>Algoriphagus</taxon>
    </lineage>
</organism>
<dbReference type="PANTHER" id="PTHR38011:SF2">
    <property type="entry name" value="BIFUNCTIONAL DEAMINASE-REDUCTASE DOMAIN PROTEIN"/>
    <property type="match status" value="1"/>
</dbReference>
<dbReference type="InterPro" id="IPR024072">
    <property type="entry name" value="DHFR-like_dom_sf"/>
</dbReference>
<evidence type="ECO:0000259" key="1">
    <source>
        <dbReference type="Pfam" id="PF01872"/>
    </source>
</evidence>
<dbReference type="InterPro" id="IPR050765">
    <property type="entry name" value="Riboflavin_Biosynth_HTPR"/>
</dbReference>
<dbReference type="EMBL" id="FRXN01000003">
    <property type="protein sequence ID" value="SHO62840.1"/>
    <property type="molecule type" value="Genomic_DNA"/>
</dbReference>
<dbReference type="Pfam" id="PF01872">
    <property type="entry name" value="RibD_C"/>
    <property type="match status" value="1"/>
</dbReference>
<dbReference type="AlphaFoldDB" id="A0A1M7ZD81"/>
<dbReference type="RefSeq" id="WP_073571998.1">
    <property type="nucleotide sequence ID" value="NZ_FRXN01000003.1"/>
</dbReference>